<dbReference type="AlphaFoldDB" id="X1P9Q0"/>
<dbReference type="PRINTS" id="PR00721">
    <property type="entry name" value="STOMATIN"/>
</dbReference>
<reference evidence="4" key="1">
    <citation type="journal article" date="2014" name="Front. Microbiol.">
        <title>High frequency of phylogenetically diverse reductive dehalogenase-homologous genes in deep subseafloor sedimentary metagenomes.</title>
        <authorList>
            <person name="Kawai M."/>
            <person name="Futagami T."/>
            <person name="Toyoda A."/>
            <person name="Takaki Y."/>
            <person name="Nishi S."/>
            <person name="Hori S."/>
            <person name="Arai W."/>
            <person name="Tsubouchi T."/>
            <person name="Morono Y."/>
            <person name="Uchiyama I."/>
            <person name="Ito T."/>
            <person name="Fujiyama A."/>
            <person name="Inagaki F."/>
            <person name="Takami H."/>
        </authorList>
    </citation>
    <scope>NUCLEOTIDE SEQUENCE</scope>
    <source>
        <strain evidence="4">Expedition CK06-06</strain>
    </source>
</reference>
<dbReference type="InterPro" id="IPR001107">
    <property type="entry name" value="Band_7"/>
</dbReference>
<feature type="domain" description="Band 7" evidence="3">
    <location>
        <begin position="26"/>
        <end position="89"/>
    </location>
</feature>
<dbReference type="GO" id="GO:0005886">
    <property type="term" value="C:plasma membrane"/>
    <property type="evidence" value="ECO:0007669"/>
    <property type="project" value="InterPro"/>
</dbReference>
<dbReference type="Pfam" id="PF01145">
    <property type="entry name" value="Band_7"/>
    <property type="match status" value="1"/>
</dbReference>
<dbReference type="PANTHER" id="PTHR10264:SF19">
    <property type="entry name" value="AT06885P-RELATED"/>
    <property type="match status" value="1"/>
</dbReference>
<organism evidence="4">
    <name type="scientific">marine sediment metagenome</name>
    <dbReference type="NCBI Taxonomy" id="412755"/>
    <lineage>
        <taxon>unclassified sequences</taxon>
        <taxon>metagenomes</taxon>
        <taxon>ecological metagenomes</taxon>
    </lineage>
</organism>
<dbReference type="EMBL" id="BARV01033659">
    <property type="protein sequence ID" value="GAI52558.1"/>
    <property type="molecule type" value="Genomic_DNA"/>
</dbReference>
<sequence>MLANLLFSWVGVIIIALIILPQAVKITREYERGVIFRLGRFAGIRGPGLFLIIPIIDKMIKIDLRILTLDVPAQEVITKDNIPIKVDAVL</sequence>
<dbReference type="InterPro" id="IPR043202">
    <property type="entry name" value="Band-7_stomatin-like"/>
</dbReference>
<comment type="similarity">
    <text evidence="1">Belongs to the band 7/mec-2 family.</text>
</comment>
<dbReference type="InterPro" id="IPR036013">
    <property type="entry name" value="Band_7/SPFH_dom_sf"/>
</dbReference>
<comment type="caution">
    <text evidence="4">The sequence shown here is derived from an EMBL/GenBank/DDBJ whole genome shotgun (WGS) entry which is preliminary data.</text>
</comment>
<evidence type="ECO:0000256" key="1">
    <source>
        <dbReference type="ARBA" id="ARBA00008164"/>
    </source>
</evidence>
<dbReference type="InterPro" id="IPR001972">
    <property type="entry name" value="Stomatin_HflK_fam"/>
</dbReference>
<keyword evidence="2" id="KW-0812">Transmembrane</keyword>
<dbReference type="Gene3D" id="3.30.479.30">
    <property type="entry name" value="Band 7 domain"/>
    <property type="match status" value="1"/>
</dbReference>
<feature type="transmembrane region" description="Helical" evidence="2">
    <location>
        <begin position="6"/>
        <end position="24"/>
    </location>
</feature>
<name>X1P9Q0_9ZZZZ</name>
<proteinExistence type="inferred from homology"/>
<evidence type="ECO:0000256" key="2">
    <source>
        <dbReference type="SAM" id="Phobius"/>
    </source>
</evidence>
<protein>
    <recommendedName>
        <fullName evidence="3">Band 7 domain-containing protein</fullName>
    </recommendedName>
</protein>
<dbReference type="SUPFAM" id="SSF117892">
    <property type="entry name" value="Band 7/SPFH domain"/>
    <property type="match status" value="1"/>
</dbReference>
<keyword evidence="2" id="KW-0472">Membrane</keyword>
<feature type="non-terminal residue" evidence="4">
    <location>
        <position position="90"/>
    </location>
</feature>
<accession>X1P9Q0</accession>
<keyword evidence="2" id="KW-1133">Transmembrane helix</keyword>
<gene>
    <name evidence="4" type="ORF">S06H3_52866</name>
</gene>
<evidence type="ECO:0000259" key="3">
    <source>
        <dbReference type="Pfam" id="PF01145"/>
    </source>
</evidence>
<dbReference type="PANTHER" id="PTHR10264">
    <property type="entry name" value="BAND 7 PROTEIN-RELATED"/>
    <property type="match status" value="1"/>
</dbReference>
<evidence type="ECO:0000313" key="4">
    <source>
        <dbReference type="EMBL" id="GAI52558.1"/>
    </source>
</evidence>